<organism evidence="3 4">
    <name type="scientific">Dichanthelium oligosanthes</name>
    <dbReference type="NCBI Taxonomy" id="888268"/>
    <lineage>
        <taxon>Eukaryota</taxon>
        <taxon>Viridiplantae</taxon>
        <taxon>Streptophyta</taxon>
        <taxon>Embryophyta</taxon>
        <taxon>Tracheophyta</taxon>
        <taxon>Spermatophyta</taxon>
        <taxon>Magnoliopsida</taxon>
        <taxon>Liliopsida</taxon>
        <taxon>Poales</taxon>
        <taxon>Poaceae</taxon>
        <taxon>PACMAD clade</taxon>
        <taxon>Panicoideae</taxon>
        <taxon>Panicodae</taxon>
        <taxon>Paniceae</taxon>
        <taxon>Dichantheliinae</taxon>
        <taxon>Dichanthelium</taxon>
    </lineage>
</organism>
<dbReference type="Proteomes" id="UP000095767">
    <property type="component" value="Unassembled WGS sequence"/>
</dbReference>
<feature type="domain" description="SANTA" evidence="2">
    <location>
        <begin position="109"/>
        <end position="171"/>
    </location>
</feature>
<feature type="compositionally biased region" description="Polar residues" evidence="1">
    <location>
        <begin position="230"/>
        <end position="249"/>
    </location>
</feature>
<evidence type="ECO:0000256" key="1">
    <source>
        <dbReference type="SAM" id="MobiDB-lite"/>
    </source>
</evidence>
<dbReference type="OrthoDB" id="118550at2759"/>
<dbReference type="InterPro" id="IPR015216">
    <property type="entry name" value="SANTA"/>
</dbReference>
<sequence>MHPEPEPAPGSTGGAPRTASAPSAPAGPHAYYVQRCVLLVDWWLERVEGEEGKVRVAGIPHNPQMRHLLLPLLHFLILFSQLPTQMCFGCTSSYSANRKGASPSKGSRKGAGRVFRSAAIVKRHEATAIETEDGYLIRIGRLLNIPQMRENGFPQEVCEYFELGFPIQWRKLVNPNMEQQNEQARPQSESTANGPSHSVEYYMEKFLSDSATNSMIYAFTEYDFYSSAEYTSNRDGPATQSPSNLSDGNVGNMAASLGLYSGRKDMPEKHLTPPGETCSGQESDQHESMRIDASEQEIVNRFISSVSVTQSTGSICANSKVDDSILAPSKIVSVEEEGYRNGVGCGQAEEHADIQHENMQSCSSEQEMVTLPIDSATVDENLNSTSSDSVEPGTPKCGKASVNLGTTDASELPTERMAPQFGAARDSEASTVRRLRSGKVFGTPSGGPMKRDHKKKKIQHATMVPNEGGTSTANLTSHENVSHTLILDSTCDSPFF</sequence>
<dbReference type="STRING" id="888268.A0A1E5UV59"/>
<dbReference type="PANTHER" id="PTHR35311">
    <property type="entry name" value="KINETOCHORE-ASSOCIATED PROTEIN KNL-2 HOMOLOG"/>
    <property type="match status" value="1"/>
</dbReference>
<accession>A0A1E5UV59</accession>
<feature type="region of interest" description="Disordered" evidence="1">
    <location>
        <begin position="383"/>
        <end position="403"/>
    </location>
</feature>
<feature type="region of interest" description="Disordered" evidence="1">
    <location>
        <begin position="1"/>
        <end position="25"/>
    </location>
</feature>
<dbReference type="AlphaFoldDB" id="A0A1E5UV59"/>
<evidence type="ECO:0000313" key="3">
    <source>
        <dbReference type="EMBL" id="OEL16757.1"/>
    </source>
</evidence>
<name>A0A1E5UV59_9POAL</name>
<feature type="region of interest" description="Disordered" evidence="1">
    <location>
        <begin position="230"/>
        <end position="289"/>
    </location>
</feature>
<dbReference type="InterPro" id="IPR053090">
    <property type="entry name" value="Centromere_KNL-2_homolog"/>
</dbReference>
<evidence type="ECO:0000259" key="2">
    <source>
        <dbReference type="Pfam" id="PF09133"/>
    </source>
</evidence>
<evidence type="ECO:0000313" key="4">
    <source>
        <dbReference type="Proteomes" id="UP000095767"/>
    </source>
</evidence>
<reference evidence="3 4" key="1">
    <citation type="submission" date="2016-09" db="EMBL/GenBank/DDBJ databases">
        <title>The draft genome of Dichanthelium oligosanthes: A C3 panicoid grass species.</title>
        <authorList>
            <person name="Studer A.J."/>
            <person name="Schnable J.C."/>
            <person name="Brutnell T.P."/>
        </authorList>
    </citation>
    <scope>NUCLEOTIDE SEQUENCE [LARGE SCALE GENOMIC DNA]</scope>
    <source>
        <strain evidence="4">cv. Kellogg 1175</strain>
        <tissue evidence="3">Leaf</tissue>
    </source>
</reference>
<protein>
    <recommendedName>
        <fullName evidence="2">SANTA domain-containing protein</fullName>
    </recommendedName>
</protein>
<feature type="compositionally biased region" description="Low complexity" evidence="1">
    <location>
        <begin position="14"/>
        <end position="25"/>
    </location>
</feature>
<keyword evidence="4" id="KW-1185">Reference proteome</keyword>
<gene>
    <name evidence="3" type="ORF">BAE44_0022220</name>
</gene>
<feature type="region of interest" description="Disordered" evidence="1">
    <location>
        <begin position="438"/>
        <end position="457"/>
    </location>
</feature>
<feature type="compositionally biased region" description="Basic and acidic residues" evidence="1">
    <location>
        <begin position="262"/>
        <end position="271"/>
    </location>
</feature>
<comment type="caution">
    <text evidence="3">The sequence shown here is derived from an EMBL/GenBank/DDBJ whole genome shotgun (WGS) entry which is preliminary data.</text>
</comment>
<dbReference type="EMBL" id="LWDX02062011">
    <property type="protein sequence ID" value="OEL16757.1"/>
    <property type="molecule type" value="Genomic_DNA"/>
</dbReference>
<proteinExistence type="predicted"/>
<dbReference type="PANTHER" id="PTHR35311:SF1">
    <property type="entry name" value="PROTEIN EMBRYO DEFECTIVE 1674"/>
    <property type="match status" value="1"/>
</dbReference>
<dbReference type="Pfam" id="PF09133">
    <property type="entry name" value="SANTA"/>
    <property type="match status" value="1"/>
</dbReference>